<organism evidence="2 3">
    <name type="scientific">Protopolystoma xenopodis</name>
    <dbReference type="NCBI Taxonomy" id="117903"/>
    <lineage>
        <taxon>Eukaryota</taxon>
        <taxon>Metazoa</taxon>
        <taxon>Spiralia</taxon>
        <taxon>Lophotrochozoa</taxon>
        <taxon>Platyhelminthes</taxon>
        <taxon>Monogenea</taxon>
        <taxon>Polyopisthocotylea</taxon>
        <taxon>Polystomatidea</taxon>
        <taxon>Polystomatidae</taxon>
        <taxon>Protopolystoma</taxon>
    </lineage>
</organism>
<gene>
    <name evidence="2" type="ORF">PXEA_LOCUS9951</name>
</gene>
<dbReference type="EMBL" id="CAAALY010028734">
    <property type="protein sequence ID" value="VEL16511.1"/>
    <property type="molecule type" value="Genomic_DNA"/>
</dbReference>
<evidence type="ECO:0000313" key="2">
    <source>
        <dbReference type="EMBL" id="VEL16511.1"/>
    </source>
</evidence>
<proteinExistence type="predicted"/>
<dbReference type="Proteomes" id="UP000784294">
    <property type="component" value="Unassembled WGS sequence"/>
</dbReference>
<evidence type="ECO:0000313" key="3">
    <source>
        <dbReference type="Proteomes" id="UP000784294"/>
    </source>
</evidence>
<comment type="caution">
    <text evidence="2">The sequence shown here is derived from an EMBL/GenBank/DDBJ whole genome shotgun (WGS) entry which is preliminary data.</text>
</comment>
<dbReference type="AlphaFoldDB" id="A0A3S5CFB4"/>
<name>A0A3S5CFB4_9PLAT</name>
<evidence type="ECO:0000256" key="1">
    <source>
        <dbReference type="SAM" id="MobiDB-lite"/>
    </source>
</evidence>
<accession>A0A3S5CFB4</accession>
<protein>
    <submittedName>
        <fullName evidence="2">Uncharacterized protein</fullName>
    </submittedName>
</protein>
<sequence length="349" mass="38219">MAVSPSTGCLRLLDYPICRMQYHPPLASWPRQFSAYLHVLDGPTTHESNWQEVESSLKAHPPFHHYTGDLNEDDSDSVWPWSTLTRPDTGVEVEASVGANVGSSSESPKRQRRSRRVQPERTNSRPSATANIARHRGSLTGKLGIRTLNPMNGHQLLALVRLTVYTDGQLIGWLAKTMGLPEAAEGVPEAELALVHLEAARNEPGPWPLPFWVDGASDEGIEDGDRLQSESNDGMAPEGWTVSMLNASVDKNAPIMLIGGRYRGIRCRLLVGSTVGSLHHAFSLKIEVSSAGLNLIVTDYEFTSDPDQLTFTFFSTKGPTELCALTSYPICRLSISLSSSLILSRFLLG</sequence>
<keyword evidence="3" id="KW-1185">Reference proteome</keyword>
<reference evidence="2" key="1">
    <citation type="submission" date="2018-11" db="EMBL/GenBank/DDBJ databases">
        <authorList>
            <consortium name="Pathogen Informatics"/>
        </authorList>
    </citation>
    <scope>NUCLEOTIDE SEQUENCE</scope>
</reference>
<feature type="region of interest" description="Disordered" evidence="1">
    <location>
        <begin position="97"/>
        <end position="132"/>
    </location>
</feature>